<dbReference type="InterPro" id="IPR050109">
    <property type="entry name" value="HTH-type_TetR-like_transc_reg"/>
</dbReference>
<evidence type="ECO:0000259" key="3">
    <source>
        <dbReference type="PROSITE" id="PS50977"/>
    </source>
</evidence>
<keyword evidence="1 2" id="KW-0238">DNA-binding</keyword>
<evidence type="ECO:0000256" key="1">
    <source>
        <dbReference type="ARBA" id="ARBA00023125"/>
    </source>
</evidence>
<sequence length="216" mass="24785">MDGYERRKQAKVDKIFTASFPLFSKFGFHKVSVNEIARQANVSPATIYNYFGTKEQLYLDMMADWMDKQLERYESILDSDLSFPEKTREIMLAEAANVKLLAEAMPTAPFADRGRLTQLLETYGEGKVRDFFMKYAALGKREGFIRDGLSDETTAVYFNMYKNELGRLWGATDAERPHRRIDMLMELFFYGLIGETPSAKSEKERTGRGAESGERA</sequence>
<comment type="caution">
    <text evidence="4">The sequence shown here is derived from an EMBL/GenBank/DDBJ whole genome shotgun (WGS) entry which is preliminary data.</text>
</comment>
<dbReference type="PROSITE" id="PS50977">
    <property type="entry name" value="HTH_TETR_2"/>
    <property type="match status" value="1"/>
</dbReference>
<feature type="domain" description="HTH tetR-type" evidence="3">
    <location>
        <begin position="9"/>
        <end position="69"/>
    </location>
</feature>
<dbReference type="InterPro" id="IPR009057">
    <property type="entry name" value="Homeodomain-like_sf"/>
</dbReference>
<dbReference type="OrthoDB" id="113732at2"/>
<protein>
    <submittedName>
        <fullName evidence="4">TetR/AcrR family transcriptional regulator</fullName>
    </submittedName>
</protein>
<evidence type="ECO:0000313" key="4">
    <source>
        <dbReference type="EMBL" id="PYI57481.1"/>
    </source>
</evidence>
<dbReference type="Pfam" id="PF00440">
    <property type="entry name" value="TetR_N"/>
    <property type="match status" value="1"/>
</dbReference>
<feature type="DNA-binding region" description="H-T-H motif" evidence="2">
    <location>
        <begin position="32"/>
        <end position="51"/>
    </location>
</feature>
<dbReference type="SUPFAM" id="SSF46689">
    <property type="entry name" value="Homeodomain-like"/>
    <property type="match status" value="1"/>
</dbReference>
<dbReference type="InterPro" id="IPR023772">
    <property type="entry name" value="DNA-bd_HTH_TetR-type_CS"/>
</dbReference>
<dbReference type="EMBL" id="QJVJ01000001">
    <property type="protein sequence ID" value="PYI57481.1"/>
    <property type="molecule type" value="Genomic_DNA"/>
</dbReference>
<reference evidence="4 5" key="1">
    <citation type="submission" date="2018-05" db="EMBL/GenBank/DDBJ databases">
        <title>Paenibacillus flagellatus sp. nov., isolated from selenium mineral soil.</title>
        <authorList>
            <person name="Dai X."/>
        </authorList>
    </citation>
    <scope>NUCLEOTIDE SEQUENCE [LARGE SCALE GENOMIC DNA]</scope>
    <source>
        <strain evidence="4 5">DXL2</strain>
    </source>
</reference>
<gene>
    <name evidence="4" type="ORF">DLM86_03345</name>
</gene>
<dbReference type="PANTHER" id="PTHR30055:SF222">
    <property type="entry name" value="REGULATORY PROTEIN"/>
    <property type="match status" value="1"/>
</dbReference>
<name>A0A2V5KCX2_9BACL</name>
<keyword evidence="5" id="KW-1185">Reference proteome</keyword>
<evidence type="ECO:0000256" key="2">
    <source>
        <dbReference type="PROSITE-ProRule" id="PRU00335"/>
    </source>
</evidence>
<dbReference type="Proteomes" id="UP000247476">
    <property type="component" value="Unassembled WGS sequence"/>
</dbReference>
<proteinExistence type="predicted"/>
<dbReference type="PRINTS" id="PR00455">
    <property type="entry name" value="HTHTETR"/>
</dbReference>
<dbReference type="RefSeq" id="WP_110838522.1">
    <property type="nucleotide sequence ID" value="NZ_QJVJ01000001.1"/>
</dbReference>
<dbReference type="InterPro" id="IPR001647">
    <property type="entry name" value="HTH_TetR"/>
</dbReference>
<dbReference type="GO" id="GO:0003677">
    <property type="term" value="F:DNA binding"/>
    <property type="evidence" value="ECO:0007669"/>
    <property type="project" value="UniProtKB-UniRule"/>
</dbReference>
<dbReference type="GO" id="GO:0006355">
    <property type="term" value="P:regulation of DNA-templated transcription"/>
    <property type="evidence" value="ECO:0007669"/>
    <property type="project" value="UniProtKB-ARBA"/>
</dbReference>
<dbReference type="AlphaFoldDB" id="A0A2V5KCX2"/>
<evidence type="ECO:0000313" key="5">
    <source>
        <dbReference type="Proteomes" id="UP000247476"/>
    </source>
</evidence>
<dbReference type="Gene3D" id="1.10.357.10">
    <property type="entry name" value="Tetracycline Repressor, domain 2"/>
    <property type="match status" value="1"/>
</dbReference>
<organism evidence="4 5">
    <name type="scientific">Paenibacillus flagellatus</name>
    <dbReference type="NCBI Taxonomy" id="2211139"/>
    <lineage>
        <taxon>Bacteria</taxon>
        <taxon>Bacillati</taxon>
        <taxon>Bacillota</taxon>
        <taxon>Bacilli</taxon>
        <taxon>Bacillales</taxon>
        <taxon>Paenibacillaceae</taxon>
        <taxon>Paenibacillus</taxon>
    </lineage>
</organism>
<accession>A0A2V5KCX2</accession>
<dbReference type="PANTHER" id="PTHR30055">
    <property type="entry name" value="HTH-TYPE TRANSCRIPTIONAL REGULATOR RUTR"/>
    <property type="match status" value="1"/>
</dbReference>
<dbReference type="PROSITE" id="PS01081">
    <property type="entry name" value="HTH_TETR_1"/>
    <property type="match status" value="1"/>
</dbReference>